<evidence type="ECO:0008006" key="3">
    <source>
        <dbReference type="Google" id="ProtNLM"/>
    </source>
</evidence>
<accession>A0A1H9ILG8</accession>
<keyword evidence="2" id="KW-1185">Reference proteome</keyword>
<dbReference type="RefSeq" id="WP_089746075.1">
    <property type="nucleotide sequence ID" value="NZ_FOGF01000006.1"/>
</dbReference>
<name>A0A1H9ILG8_9LACT</name>
<gene>
    <name evidence="1" type="ORF">SAMN05421767_10622</name>
</gene>
<reference evidence="1 2" key="1">
    <citation type="submission" date="2016-10" db="EMBL/GenBank/DDBJ databases">
        <authorList>
            <person name="de Groot N.N."/>
        </authorList>
    </citation>
    <scope>NUCLEOTIDE SEQUENCE [LARGE SCALE GENOMIC DNA]</scope>
    <source>
        <strain evidence="1 2">DSM 15827</strain>
    </source>
</reference>
<evidence type="ECO:0000313" key="2">
    <source>
        <dbReference type="Proteomes" id="UP000198556"/>
    </source>
</evidence>
<sequence length="139" mass="16163">MSNDIITLLIKQLKANFNDIAVYDEPTQQGLNLPCFMVGKKLMKRTRLANRNDSQLYFVHMQYMTDNTDTVQAEFEGVEDILLSQAFRYLGDSYHVNELELDRLDNMLVATFSVEILGRWSVDGVKMKHMKEDTNFDED</sequence>
<dbReference type="EMBL" id="FOGF01000006">
    <property type="protein sequence ID" value="SEQ75424.1"/>
    <property type="molecule type" value="Genomic_DNA"/>
</dbReference>
<organism evidence="1 2">
    <name type="scientific">Granulicatella balaenopterae</name>
    <dbReference type="NCBI Taxonomy" id="137733"/>
    <lineage>
        <taxon>Bacteria</taxon>
        <taxon>Bacillati</taxon>
        <taxon>Bacillota</taxon>
        <taxon>Bacilli</taxon>
        <taxon>Lactobacillales</taxon>
        <taxon>Carnobacteriaceae</taxon>
        <taxon>Granulicatella</taxon>
    </lineage>
</organism>
<dbReference type="AlphaFoldDB" id="A0A1H9ILG8"/>
<dbReference type="InterPro" id="IPR049254">
    <property type="entry name" value="Phage_tail_terminator"/>
</dbReference>
<dbReference type="STRING" id="137733.SAMN05421767_10622"/>
<dbReference type="OrthoDB" id="2063617at2"/>
<protein>
    <recommendedName>
        <fullName evidence="3">Phage protein</fullName>
    </recommendedName>
</protein>
<proteinExistence type="predicted"/>
<dbReference type="Proteomes" id="UP000198556">
    <property type="component" value="Unassembled WGS sequence"/>
</dbReference>
<evidence type="ECO:0000313" key="1">
    <source>
        <dbReference type="EMBL" id="SEQ75424.1"/>
    </source>
</evidence>
<dbReference type="Pfam" id="PF20765">
    <property type="entry name" value="Phage_tail_terminator_8"/>
    <property type="match status" value="1"/>
</dbReference>